<sequence length="170" mass="18123">MFDCFMGILCRPSGVPWAPQNPDYDPGPPPPPRVKKEKPSLDSSAAQTDPNAQSGNTVSPESPPKIGEIVDQPALQADSLVQQRSTSSTTFPIAENRNERPLASAGVSVIIPDPSTVAQSSSQRQAETPPARPRRRFRGKKRPQQGETAIPQGSSQRGGRRNGWGGSTSG</sequence>
<name>A0A0C2XPC7_AMAMK</name>
<dbReference type="Proteomes" id="UP000054549">
    <property type="component" value="Unassembled WGS sequence"/>
</dbReference>
<dbReference type="InParanoid" id="A0A0C2XPC7"/>
<dbReference type="HOGENOM" id="CLU_1570219_0_0_1"/>
<evidence type="ECO:0000313" key="3">
    <source>
        <dbReference type="Proteomes" id="UP000054549"/>
    </source>
</evidence>
<feature type="compositionally biased region" description="Polar residues" evidence="1">
    <location>
        <begin position="79"/>
        <end position="91"/>
    </location>
</feature>
<dbReference type="AlphaFoldDB" id="A0A0C2XPC7"/>
<gene>
    <name evidence="2" type="ORF">M378DRAFT_155959</name>
</gene>
<proteinExistence type="predicted"/>
<accession>A0A0C2XPC7</accession>
<dbReference type="EMBL" id="KN818223">
    <property type="protein sequence ID" value="KIL71003.1"/>
    <property type="molecule type" value="Genomic_DNA"/>
</dbReference>
<keyword evidence="3" id="KW-1185">Reference proteome</keyword>
<evidence type="ECO:0000313" key="2">
    <source>
        <dbReference type="EMBL" id="KIL71003.1"/>
    </source>
</evidence>
<evidence type="ECO:0000256" key="1">
    <source>
        <dbReference type="SAM" id="MobiDB-lite"/>
    </source>
</evidence>
<organism evidence="2 3">
    <name type="scientific">Amanita muscaria (strain Koide BX008)</name>
    <dbReference type="NCBI Taxonomy" id="946122"/>
    <lineage>
        <taxon>Eukaryota</taxon>
        <taxon>Fungi</taxon>
        <taxon>Dikarya</taxon>
        <taxon>Basidiomycota</taxon>
        <taxon>Agaricomycotina</taxon>
        <taxon>Agaricomycetes</taxon>
        <taxon>Agaricomycetidae</taxon>
        <taxon>Agaricales</taxon>
        <taxon>Pluteineae</taxon>
        <taxon>Amanitaceae</taxon>
        <taxon>Amanita</taxon>
    </lineage>
</organism>
<reference evidence="2 3" key="1">
    <citation type="submission" date="2014-04" db="EMBL/GenBank/DDBJ databases">
        <title>Evolutionary Origins and Diversification of the Mycorrhizal Mutualists.</title>
        <authorList>
            <consortium name="DOE Joint Genome Institute"/>
            <consortium name="Mycorrhizal Genomics Consortium"/>
            <person name="Kohler A."/>
            <person name="Kuo A."/>
            <person name="Nagy L.G."/>
            <person name="Floudas D."/>
            <person name="Copeland A."/>
            <person name="Barry K.W."/>
            <person name="Cichocki N."/>
            <person name="Veneault-Fourrey C."/>
            <person name="LaButti K."/>
            <person name="Lindquist E.A."/>
            <person name="Lipzen A."/>
            <person name="Lundell T."/>
            <person name="Morin E."/>
            <person name="Murat C."/>
            <person name="Riley R."/>
            <person name="Ohm R."/>
            <person name="Sun H."/>
            <person name="Tunlid A."/>
            <person name="Henrissat B."/>
            <person name="Grigoriev I.V."/>
            <person name="Hibbett D.S."/>
            <person name="Martin F."/>
        </authorList>
    </citation>
    <scope>NUCLEOTIDE SEQUENCE [LARGE SCALE GENOMIC DNA]</scope>
    <source>
        <strain evidence="2 3">Koide BX008</strain>
    </source>
</reference>
<feature type="compositionally biased region" description="Gly residues" evidence="1">
    <location>
        <begin position="161"/>
        <end position="170"/>
    </location>
</feature>
<feature type="compositionally biased region" description="Basic residues" evidence="1">
    <location>
        <begin position="132"/>
        <end position="143"/>
    </location>
</feature>
<feature type="compositionally biased region" description="Polar residues" evidence="1">
    <location>
        <begin position="41"/>
        <end position="60"/>
    </location>
</feature>
<feature type="region of interest" description="Disordered" evidence="1">
    <location>
        <begin position="13"/>
        <end position="170"/>
    </location>
</feature>
<protein>
    <submittedName>
        <fullName evidence="2">Uncharacterized protein</fullName>
    </submittedName>
</protein>